<dbReference type="Proteomes" id="UP000005237">
    <property type="component" value="Unassembled WGS sequence"/>
</dbReference>
<feature type="compositionally biased region" description="Low complexity" evidence="1">
    <location>
        <begin position="82"/>
        <end position="93"/>
    </location>
</feature>
<evidence type="ECO:0000256" key="1">
    <source>
        <dbReference type="SAM" id="MobiDB-lite"/>
    </source>
</evidence>
<name>A0A8R1EEZ3_CAEJA</name>
<reference evidence="2" key="2">
    <citation type="submission" date="2022-06" db="UniProtKB">
        <authorList>
            <consortium name="EnsemblMetazoa"/>
        </authorList>
    </citation>
    <scope>IDENTIFICATION</scope>
    <source>
        <strain evidence="2">DF5081</strain>
    </source>
</reference>
<proteinExistence type="predicted"/>
<reference evidence="3" key="1">
    <citation type="submission" date="2010-08" db="EMBL/GenBank/DDBJ databases">
        <authorList>
            <consortium name="Caenorhabditis japonica Sequencing Consortium"/>
            <person name="Wilson R.K."/>
        </authorList>
    </citation>
    <scope>NUCLEOTIDE SEQUENCE [LARGE SCALE GENOMIC DNA]</scope>
    <source>
        <strain evidence="3">DF5081</strain>
    </source>
</reference>
<accession>A0A8R1EEZ3</accession>
<organism evidence="2 3">
    <name type="scientific">Caenorhabditis japonica</name>
    <dbReference type="NCBI Taxonomy" id="281687"/>
    <lineage>
        <taxon>Eukaryota</taxon>
        <taxon>Metazoa</taxon>
        <taxon>Ecdysozoa</taxon>
        <taxon>Nematoda</taxon>
        <taxon>Chromadorea</taxon>
        <taxon>Rhabditida</taxon>
        <taxon>Rhabditina</taxon>
        <taxon>Rhabditomorpha</taxon>
        <taxon>Rhabditoidea</taxon>
        <taxon>Rhabditidae</taxon>
        <taxon>Peloderinae</taxon>
        <taxon>Caenorhabditis</taxon>
    </lineage>
</organism>
<dbReference type="EnsemblMetazoa" id="CJA35392a.1">
    <property type="protein sequence ID" value="CJA35392a.1"/>
    <property type="gene ID" value="WBGene00211239"/>
</dbReference>
<evidence type="ECO:0000313" key="2">
    <source>
        <dbReference type="EnsemblMetazoa" id="CJA35392a.1"/>
    </source>
</evidence>
<sequence length="100" mass="11191">MVATSKRAHPVVSEREEKKEKSLRFYNHSLLCGRRAPSIKTIKMTTIFVIDTHSEQRPAPLHHPLQHQQQQQQPQRGGGGVSSLDTTTMSTSSKVSRKGS</sequence>
<dbReference type="AlphaFoldDB" id="A0A8R1EEZ3"/>
<feature type="compositionally biased region" description="Low complexity" evidence="1">
    <location>
        <begin position="62"/>
        <end position="75"/>
    </location>
</feature>
<protein>
    <submittedName>
        <fullName evidence="2">Uncharacterized protein</fullName>
    </submittedName>
</protein>
<feature type="region of interest" description="Disordered" evidence="1">
    <location>
        <begin position="1"/>
        <end position="20"/>
    </location>
</feature>
<evidence type="ECO:0000313" key="3">
    <source>
        <dbReference type="Proteomes" id="UP000005237"/>
    </source>
</evidence>
<feature type="region of interest" description="Disordered" evidence="1">
    <location>
        <begin position="53"/>
        <end position="100"/>
    </location>
</feature>
<keyword evidence="3" id="KW-1185">Reference proteome</keyword>